<feature type="compositionally biased region" description="Basic and acidic residues" evidence="1">
    <location>
        <begin position="50"/>
        <end position="63"/>
    </location>
</feature>
<organism evidence="2 3">
    <name type="scientific">Heterorhabditis bacteriophora</name>
    <name type="common">Entomopathogenic nematode worm</name>
    <dbReference type="NCBI Taxonomy" id="37862"/>
    <lineage>
        <taxon>Eukaryota</taxon>
        <taxon>Metazoa</taxon>
        <taxon>Ecdysozoa</taxon>
        <taxon>Nematoda</taxon>
        <taxon>Chromadorea</taxon>
        <taxon>Rhabditida</taxon>
        <taxon>Rhabditina</taxon>
        <taxon>Rhabditomorpha</taxon>
        <taxon>Strongyloidea</taxon>
        <taxon>Heterorhabditidae</taxon>
        <taxon>Heterorhabditis</taxon>
    </lineage>
</organism>
<sequence>MEDDSSKENDGASSIGESRGIKRSCSPREIEAKKARVEDVDTIILDDNCGDEKQEKSTPDKPKNQAGSTSSKKNTPKLSKEEREAERLKKAELRKQREEERERAKVKSDYFLSNPAIKIIFK</sequence>
<dbReference type="Proteomes" id="UP000095283">
    <property type="component" value="Unplaced"/>
</dbReference>
<evidence type="ECO:0000313" key="2">
    <source>
        <dbReference type="Proteomes" id="UP000095283"/>
    </source>
</evidence>
<keyword evidence="2" id="KW-1185">Reference proteome</keyword>
<proteinExistence type="predicted"/>
<feature type="region of interest" description="Disordered" evidence="1">
    <location>
        <begin position="1"/>
        <end position="106"/>
    </location>
</feature>
<dbReference type="WBParaSite" id="Hba_10978">
    <property type="protein sequence ID" value="Hba_10978"/>
    <property type="gene ID" value="Hba_10978"/>
</dbReference>
<dbReference type="AlphaFoldDB" id="A0A1I7X0Q3"/>
<name>A0A1I7X0Q3_HETBA</name>
<evidence type="ECO:0000256" key="1">
    <source>
        <dbReference type="SAM" id="MobiDB-lite"/>
    </source>
</evidence>
<feature type="compositionally biased region" description="Basic and acidic residues" evidence="1">
    <location>
        <begin position="78"/>
        <end position="106"/>
    </location>
</feature>
<accession>A0A1I7X0Q3</accession>
<feature type="compositionally biased region" description="Basic and acidic residues" evidence="1">
    <location>
        <begin position="1"/>
        <end position="10"/>
    </location>
</feature>
<protein>
    <submittedName>
        <fullName evidence="3">Uncharacterized protein</fullName>
    </submittedName>
</protein>
<feature type="compositionally biased region" description="Basic and acidic residues" evidence="1">
    <location>
        <begin position="26"/>
        <end position="39"/>
    </location>
</feature>
<reference evidence="3" key="1">
    <citation type="submission" date="2016-11" db="UniProtKB">
        <authorList>
            <consortium name="WormBaseParasite"/>
        </authorList>
    </citation>
    <scope>IDENTIFICATION</scope>
</reference>
<evidence type="ECO:0000313" key="3">
    <source>
        <dbReference type="WBParaSite" id="Hba_10978"/>
    </source>
</evidence>